<sequence>MVAIIEWAALVRAKRRERRPLIAPSWASRRDYVTLTNMSSINIGGSSKDASYRYKMPKLIAKVEGRGNGIKTRIVNMAEIAKCLKVPPAYPTKWFGFELGAQARWTEKTQAAIVNGAFTAADLQSTLDAFVQTFVLCPNCGLPEIDLSVKRNVVMATCSACGNQASIGGTHKLSKYIVNNPPPKSKKGASKQAAAAAAAADDADPFAGDIIDVTKTEVADDDANVEWFTDTSEAAVLDRQKATIGANKLLADIGAVTIERDIADSVAAFEAWYAESDRDLGEIEAFLDDLKSTYAHKNAEIVGAFCAVVWGDDLFTQLPHYAEIMSKFINGTSEQKVVLGWVERVCGETHRDALLKYVAHILKHLYELDLVDEEVMLKWAGKKSSKFVLNKISVEVKTAGAQFLDWLAEADDEYSYEDDDEDDGEDAGASQVTERFARGAAAAPVAANDDDDDFDIDDI</sequence>
<evidence type="ECO:0000313" key="8">
    <source>
        <dbReference type="EMBL" id="KNC52409.1"/>
    </source>
</evidence>
<dbReference type="SUPFAM" id="SSF75689">
    <property type="entry name" value="Zinc-binding domain of translation initiation factor 2 beta"/>
    <property type="match status" value="1"/>
</dbReference>
<dbReference type="EMBL" id="GL349472">
    <property type="protein sequence ID" value="KNC52409.1"/>
    <property type="molecule type" value="Genomic_DNA"/>
</dbReference>
<dbReference type="GO" id="GO:0005525">
    <property type="term" value="F:GTP binding"/>
    <property type="evidence" value="ECO:0007669"/>
    <property type="project" value="UniProtKB-KW"/>
</dbReference>
<reference evidence="8 9" key="1">
    <citation type="submission" date="2010-05" db="EMBL/GenBank/DDBJ databases">
        <title>The Genome Sequence of Thecamonas trahens ATCC 50062.</title>
        <authorList>
            <consortium name="The Broad Institute Genome Sequencing Platform"/>
            <person name="Russ C."/>
            <person name="Cuomo C."/>
            <person name="Shea T."/>
            <person name="Young S.K."/>
            <person name="Zeng Q."/>
            <person name="Koehrsen M."/>
            <person name="Haas B."/>
            <person name="Borodovsky M."/>
            <person name="Guigo R."/>
            <person name="Alvarado L."/>
            <person name="Berlin A."/>
            <person name="Bochicchio J."/>
            <person name="Borenstein D."/>
            <person name="Chapman S."/>
            <person name="Chen Z."/>
            <person name="Freedman E."/>
            <person name="Gellesch M."/>
            <person name="Goldberg J."/>
            <person name="Griggs A."/>
            <person name="Gujja S."/>
            <person name="Heilman E."/>
            <person name="Heiman D."/>
            <person name="Hepburn T."/>
            <person name="Howarth C."/>
            <person name="Jen D."/>
            <person name="Larson L."/>
            <person name="Mehta T."/>
            <person name="Park D."/>
            <person name="Pearson M."/>
            <person name="Roberts A."/>
            <person name="Saif S."/>
            <person name="Shenoy N."/>
            <person name="Sisk P."/>
            <person name="Stolte C."/>
            <person name="Sykes S."/>
            <person name="Thomson T."/>
            <person name="Walk T."/>
            <person name="White J."/>
            <person name="Yandava C."/>
            <person name="Burger G."/>
            <person name="Gray M.W."/>
            <person name="Holland P.W.H."/>
            <person name="King N."/>
            <person name="Lang F.B.F."/>
            <person name="Roger A.J."/>
            <person name="Ruiz-Trillo I."/>
            <person name="Lander E."/>
            <person name="Nusbaum C."/>
        </authorList>
    </citation>
    <scope>NUCLEOTIDE SEQUENCE [LARGE SCALE GENOMIC DNA]</scope>
    <source>
        <strain evidence="8 9">ATCC 50062</strain>
    </source>
</reference>
<keyword evidence="2 8" id="KW-0396">Initiation factor</keyword>
<dbReference type="GO" id="GO:0071074">
    <property type="term" value="F:eukaryotic initiation factor eIF2 binding"/>
    <property type="evidence" value="ECO:0007669"/>
    <property type="project" value="TreeGrafter"/>
</dbReference>
<accession>A0A0L0DJ32</accession>
<dbReference type="Gene3D" id="1.25.40.180">
    <property type="match status" value="1"/>
</dbReference>
<dbReference type="STRING" id="461836.A0A0L0DJ32"/>
<organism evidence="8 9">
    <name type="scientific">Thecamonas trahens ATCC 50062</name>
    <dbReference type="NCBI Taxonomy" id="461836"/>
    <lineage>
        <taxon>Eukaryota</taxon>
        <taxon>Apusozoa</taxon>
        <taxon>Apusomonadida</taxon>
        <taxon>Apusomonadidae</taxon>
        <taxon>Thecamonas</taxon>
    </lineage>
</organism>
<comment type="similarity">
    <text evidence="1">Belongs to the eIF-2-beta/eIF-5 family.</text>
</comment>
<dbReference type="eggNOG" id="KOG2767">
    <property type="taxonomic scope" value="Eukaryota"/>
</dbReference>
<evidence type="ECO:0000259" key="7">
    <source>
        <dbReference type="PROSITE" id="PS51363"/>
    </source>
</evidence>
<dbReference type="PROSITE" id="PS51363">
    <property type="entry name" value="W2"/>
    <property type="match status" value="1"/>
</dbReference>
<dbReference type="SMART" id="SM00515">
    <property type="entry name" value="eIF5C"/>
    <property type="match status" value="1"/>
</dbReference>
<feature type="region of interest" description="Disordered" evidence="6">
    <location>
        <begin position="438"/>
        <end position="459"/>
    </location>
</feature>
<proteinExistence type="inferred from homology"/>
<dbReference type="GO" id="GO:0005829">
    <property type="term" value="C:cytosol"/>
    <property type="evidence" value="ECO:0007669"/>
    <property type="project" value="TreeGrafter"/>
</dbReference>
<dbReference type="Gene3D" id="3.30.30.170">
    <property type="match status" value="1"/>
</dbReference>
<dbReference type="CDD" id="cd11561">
    <property type="entry name" value="W2_eIF5"/>
    <property type="match status" value="1"/>
</dbReference>
<dbReference type="PANTHER" id="PTHR23001">
    <property type="entry name" value="EUKARYOTIC TRANSLATION INITIATION FACTOR"/>
    <property type="match status" value="1"/>
</dbReference>
<dbReference type="Proteomes" id="UP000054408">
    <property type="component" value="Unassembled WGS sequence"/>
</dbReference>
<dbReference type="SMART" id="SM00653">
    <property type="entry name" value="eIF2B_5"/>
    <property type="match status" value="1"/>
</dbReference>
<dbReference type="InterPro" id="IPR045196">
    <property type="entry name" value="IF2/IF5"/>
</dbReference>
<dbReference type="InterPro" id="IPR016190">
    <property type="entry name" value="Transl_init_fac_IF2/IF5_Zn-bd"/>
</dbReference>
<evidence type="ECO:0000256" key="2">
    <source>
        <dbReference type="ARBA" id="ARBA00022540"/>
    </source>
</evidence>
<dbReference type="GeneID" id="25567090"/>
<dbReference type="AlphaFoldDB" id="A0A0L0DJ32"/>
<dbReference type="Pfam" id="PF01873">
    <property type="entry name" value="eIF-5_eIF-2B"/>
    <property type="match status" value="1"/>
</dbReference>
<evidence type="ECO:0000313" key="9">
    <source>
        <dbReference type="Proteomes" id="UP000054408"/>
    </source>
</evidence>
<dbReference type="InterPro" id="IPR016024">
    <property type="entry name" value="ARM-type_fold"/>
</dbReference>
<keyword evidence="9" id="KW-1185">Reference proteome</keyword>
<dbReference type="Gene3D" id="2.20.25.350">
    <property type="match status" value="1"/>
</dbReference>
<evidence type="ECO:0000256" key="4">
    <source>
        <dbReference type="ARBA" id="ARBA00022917"/>
    </source>
</evidence>
<dbReference type="InterPro" id="IPR002735">
    <property type="entry name" value="Transl_init_fac_IF2/IF5_dom"/>
</dbReference>
<evidence type="ECO:0000256" key="6">
    <source>
        <dbReference type="SAM" id="MobiDB-lite"/>
    </source>
</evidence>
<dbReference type="FunFam" id="3.30.30.170:FF:000002">
    <property type="entry name" value="Eukaryotic translation initiation factor 5"/>
    <property type="match status" value="1"/>
</dbReference>
<keyword evidence="5" id="KW-0342">GTP-binding</keyword>
<dbReference type="OrthoDB" id="10250831at2759"/>
<keyword evidence="3" id="KW-0547">Nucleotide-binding</keyword>
<dbReference type="GO" id="GO:0001732">
    <property type="term" value="P:formation of cytoplasmic translation initiation complex"/>
    <property type="evidence" value="ECO:0007669"/>
    <property type="project" value="TreeGrafter"/>
</dbReference>
<evidence type="ECO:0000256" key="1">
    <source>
        <dbReference type="ARBA" id="ARBA00010397"/>
    </source>
</evidence>
<dbReference type="InterPro" id="IPR003307">
    <property type="entry name" value="W2_domain"/>
</dbReference>
<dbReference type="OMA" id="YRYKMEK"/>
<keyword evidence="4" id="KW-0648">Protein biosynthesis</keyword>
<name>A0A0L0DJ32_THETB</name>
<evidence type="ECO:0000256" key="3">
    <source>
        <dbReference type="ARBA" id="ARBA00022741"/>
    </source>
</evidence>
<dbReference type="PANTHER" id="PTHR23001:SF7">
    <property type="entry name" value="EUKARYOTIC TRANSLATION INITIATION FACTOR 5"/>
    <property type="match status" value="1"/>
</dbReference>
<dbReference type="SUPFAM" id="SSF48371">
    <property type="entry name" value="ARM repeat"/>
    <property type="match status" value="1"/>
</dbReference>
<gene>
    <name evidence="8" type="ORF">AMSG_08383</name>
</gene>
<dbReference type="RefSeq" id="XP_013755452.1">
    <property type="nucleotide sequence ID" value="XM_013899998.1"/>
</dbReference>
<dbReference type="GO" id="GO:0005092">
    <property type="term" value="F:GDP-dissociation inhibitor activity"/>
    <property type="evidence" value="ECO:0007669"/>
    <property type="project" value="TreeGrafter"/>
</dbReference>
<protein>
    <submittedName>
        <fullName evidence="8">Eukaryotic translation initiation factor 5</fullName>
    </submittedName>
</protein>
<evidence type="ECO:0000256" key="5">
    <source>
        <dbReference type="ARBA" id="ARBA00023134"/>
    </source>
</evidence>
<feature type="compositionally biased region" description="Acidic residues" evidence="6">
    <location>
        <begin position="448"/>
        <end position="459"/>
    </location>
</feature>
<dbReference type="SUPFAM" id="SSF100966">
    <property type="entry name" value="Translation initiation factor 2 beta, aIF2beta, N-terminal domain"/>
    <property type="match status" value="1"/>
</dbReference>
<dbReference type="Pfam" id="PF02020">
    <property type="entry name" value="W2"/>
    <property type="match status" value="1"/>
</dbReference>
<feature type="compositionally biased region" description="Low complexity" evidence="6">
    <location>
        <begin position="438"/>
        <end position="447"/>
    </location>
</feature>
<dbReference type="GO" id="GO:0003743">
    <property type="term" value="F:translation initiation factor activity"/>
    <property type="evidence" value="ECO:0007669"/>
    <property type="project" value="UniProtKB-KW"/>
</dbReference>
<dbReference type="InterPro" id="IPR016189">
    <property type="entry name" value="Transl_init_fac_IF2/IF5_N"/>
</dbReference>
<feature type="domain" description="W2" evidence="7">
    <location>
        <begin position="259"/>
        <end position="417"/>
    </location>
</feature>